<dbReference type="Proteomes" id="UP000324222">
    <property type="component" value="Unassembled WGS sequence"/>
</dbReference>
<evidence type="ECO:0000313" key="2">
    <source>
        <dbReference type="EMBL" id="MPC98429.1"/>
    </source>
</evidence>
<gene>
    <name evidence="2" type="ORF">E2C01_093800</name>
</gene>
<accession>A0A5B7JUG0</accession>
<feature type="region of interest" description="Disordered" evidence="1">
    <location>
        <begin position="45"/>
        <end position="72"/>
    </location>
</feature>
<sequence>MLLRCRVTKRTSYDIVRYRRVNNRRDQCDSSCVVVSFKKKLAPVYPPKTMGQRKGMMGMMSHRRRKISLGQP</sequence>
<evidence type="ECO:0000313" key="3">
    <source>
        <dbReference type="Proteomes" id="UP000324222"/>
    </source>
</evidence>
<comment type="caution">
    <text evidence="2">The sequence shown here is derived from an EMBL/GenBank/DDBJ whole genome shotgun (WGS) entry which is preliminary data.</text>
</comment>
<feature type="compositionally biased region" description="Basic residues" evidence="1">
    <location>
        <begin position="61"/>
        <end position="72"/>
    </location>
</feature>
<proteinExistence type="predicted"/>
<organism evidence="2 3">
    <name type="scientific">Portunus trituberculatus</name>
    <name type="common">Swimming crab</name>
    <name type="synonym">Neptunus trituberculatus</name>
    <dbReference type="NCBI Taxonomy" id="210409"/>
    <lineage>
        <taxon>Eukaryota</taxon>
        <taxon>Metazoa</taxon>
        <taxon>Ecdysozoa</taxon>
        <taxon>Arthropoda</taxon>
        <taxon>Crustacea</taxon>
        <taxon>Multicrustacea</taxon>
        <taxon>Malacostraca</taxon>
        <taxon>Eumalacostraca</taxon>
        <taxon>Eucarida</taxon>
        <taxon>Decapoda</taxon>
        <taxon>Pleocyemata</taxon>
        <taxon>Brachyura</taxon>
        <taxon>Eubrachyura</taxon>
        <taxon>Portunoidea</taxon>
        <taxon>Portunidae</taxon>
        <taxon>Portuninae</taxon>
        <taxon>Portunus</taxon>
    </lineage>
</organism>
<reference evidence="2 3" key="1">
    <citation type="submission" date="2019-05" db="EMBL/GenBank/DDBJ databases">
        <title>Another draft genome of Portunus trituberculatus and its Hox gene families provides insights of decapod evolution.</title>
        <authorList>
            <person name="Jeong J.-H."/>
            <person name="Song I."/>
            <person name="Kim S."/>
            <person name="Choi T."/>
            <person name="Kim D."/>
            <person name="Ryu S."/>
            <person name="Kim W."/>
        </authorList>
    </citation>
    <scope>NUCLEOTIDE SEQUENCE [LARGE SCALE GENOMIC DNA]</scope>
    <source>
        <tissue evidence="2">Muscle</tissue>
    </source>
</reference>
<protein>
    <submittedName>
        <fullName evidence="2">Uncharacterized protein</fullName>
    </submittedName>
</protein>
<name>A0A5B7JUG0_PORTR</name>
<keyword evidence="3" id="KW-1185">Reference proteome</keyword>
<evidence type="ECO:0000256" key="1">
    <source>
        <dbReference type="SAM" id="MobiDB-lite"/>
    </source>
</evidence>
<dbReference type="AlphaFoldDB" id="A0A5B7JUG0"/>
<dbReference type="EMBL" id="VSRR010114055">
    <property type="protein sequence ID" value="MPC98429.1"/>
    <property type="molecule type" value="Genomic_DNA"/>
</dbReference>